<accession>A0ABY8PQK3</accession>
<dbReference type="RefSeq" id="WP_280998976.1">
    <property type="nucleotide sequence ID" value="NZ_CP069362.1"/>
</dbReference>
<proteinExistence type="predicted"/>
<evidence type="ECO:0000313" key="1">
    <source>
        <dbReference type="EMBL" id="WGS64926.1"/>
    </source>
</evidence>
<gene>
    <name evidence="1" type="ORF">JRV97_11310</name>
</gene>
<dbReference type="EMBL" id="CP069362">
    <property type="protein sequence ID" value="WGS64926.1"/>
    <property type="molecule type" value="Genomic_DNA"/>
</dbReference>
<sequence>MKNNISLKSLIDIISFGYYSYPIINFLYLNINDISLKYYLLLLKSKWKKDYYLAIDYSKKTISTTTTTTILRELARFELVSLYNKVGKYDLAKKEINILKNNFDKLPSYARYLMVPGLNLLNKSYNITDNFKVYSDNYIENDLDKAILIYSKARDFIKEKEYSKAYKRFIEGFFLSKNFPHPTMICNGLNGAAWWIREVDKKKALVVADLLEYYVGYYFEDLPKIYNWFDTIFEVKKINNDITIFDISSIVIKLNKLNKVKIKKQFFHFIPDISSSTYNITNELKNYILKYVDLMVKKGIINSKSILKIINSKKISYTSRKPYAIKNELYKMYINKTFKENIIKFKKKNKIKIQELFFATYSSLIEKPYFTKSCILKLFFEGDKDKIIKYFSSNYEKMYFFNLMLSEFKVKEIEKRIMNPDDFEKIKPDVSPFFISRKKLIFNLLKNAKNFKEFILKYFELNEEEMRTFDMFLRNGVRYDIIWPIIPKVDGNLKSFALKYNITQKRVALGYYSFEDAERKLLDSIIENFVKI</sequence>
<evidence type="ECO:0000313" key="2">
    <source>
        <dbReference type="Proteomes" id="UP001232493"/>
    </source>
</evidence>
<dbReference type="Proteomes" id="UP001232493">
    <property type="component" value="Chromosome"/>
</dbReference>
<name>A0ABY8PQK3_9BACT</name>
<protein>
    <submittedName>
        <fullName evidence="1">Uncharacterized protein</fullName>
    </submittedName>
</protein>
<organism evidence="1 2">
    <name type="scientific">Marinitoga aeolica</name>
    <dbReference type="NCBI Taxonomy" id="2809031"/>
    <lineage>
        <taxon>Bacteria</taxon>
        <taxon>Thermotogati</taxon>
        <taxon>Thermotogota</taxon>
        <taxon>Thermotogae</taxon>
        <taxon>Petrotogales</taxon>
        <taxon>Petrotogaceae</taxon>
        <taxon>Marinitoga</taxon>
    </lineage>
</organism>
<reference evidence="1 2" key="1">
    <citation type="submission" date="2021-02" db="EMBL/GenBank/DDBJ databases">
        <title>Characterization of Marinitoga sp. nov. str. BP5-C20A.</title>
        <authorList>
            <person name="Erauso G."/>
            <person name="Postec A."/>
        </authorList>
    </citation>
    <scope>NUCLEOTIDE SEQUENCE [LARGE SCALE GENOMIC DNA]</scope>
    <source>
        <strain evidence="1 2">BP5-C20A</strain>
    </source>
</reference>
<keyword evidence="2" id="KW-1185">Reference proteome</keyword>